<keyword evidence="5" id="KW-0276">Fatty acid metabolism</keyword>
<dbReference type="EC" id="4.2.1.17" evidence="4"/>
<keyword evidence="12" id="KW-1185">Reference proteome</keyword>
<dbReference type="PANTHER" id="PTHR43612:SF3">
    <property type="entry name" value="TRIFUNCTIONAL ENZYME SUBUNIT ALPHA, MITOCHONDRIAL"/>
    <property type="match status" value="1"/>
</dbReference>
<dbReference type="EMBL" id="UZAM01013993">
    <property type="protein sequence ID" value="VDP31376.1"/>
    <property type="molecule type" value="Genomic_DNA"/>
</dbReference>
<reference evidence="11 12" key="2">
    <citation type="submission" date="2018-11" db="EMBL/GenBank/DDBJ databases">
        <authorList>
            <consortium name="Pathogen Informatics"/>
        </authorList>
    </citation>
    <scope>NUCLEOTIDE SEQUENCE [LARGE SCALE GENOMIC DNA]</scope>
</reference>
<gene>
    <name evidence="11" type="ORF">SBAD_LOCUS10377</name>
</gene>
<keyword evidence="9" id="KW-0511">Multifunctional enzyme</keyword>
<dbReference type="AlphaFoldDB" id="A0A183J3D0"/>
<dbReference type="Proteomes" id="UP000270296">
    <property type="component" value="Unassembled WGS sequence"/>
</dbReference>
<evidence type="ECO:0000313" key="11">
    <source>
        <dbReference type="EMBL" id="VDP31376.1"/>
    </source>
</evidence>
<sequence>MQEYQRKSFLAILGIFGQLVEQVVAVSPTFLEHNLLNVEFLTEFYNCLNTATQDEKIKGIVLLSGKPKSFIAGADCRTVEDGTALSLRCQSVLNRIHTNLKPVIAGIMGSCMGGGFELALACDYRIAVNTKETVFALPEVKLGLLPAAGGCQRLPRLVIEGLNMILTGKSVPAITAKKLGIVDMLIQPSGAGVKEKGATAVEELEKNAVRVAQAILAKEVTVKRWRGFMTGSQALEHVFDIDLFKNMFLTYMANKVNKMTKGHYPAPPLIVNVVRKGYCLRCLLIKAFGLLLVTNESKNLIGLFNGTTACKQNFFGQPAKPVKYSISSYLFISRLSDRCFQQHSVIAHENEPSLLRSIDLVTKTLLFHLPLCEISVSVIISHIKN</sequence>
<feature type="chain" id="PRO_5043140421" description="enoyl-CoA hydratase" evidence="10">
    <location>
        <begin position="26"/>
        <end position="385"/>
    </location>
</feature>
<evidence type="ECO:0000313" key="13">
    <source>
        <dbReference type="WBParaSite" id="SBAD_0001074301-mRNA-1"/>
    </source>
</evidence>
<keyword evidence="10" id="KW-0732">Signal</keyword>
<dbReference type="SUPFAM" id="SSF52096">
    <property type="entry name" value="ClpP/crotonase"/>
    <property type="match status" value="1"/>
</dbReference>
<accession>A0A183J3D0</accession>
<name>A0A183J3D0_9BILA</name>
<dbReference type="InterPro" id="IPR001753">
    <property type="entry name" value="Enoyl-CoA_hydra/iso"/>
</dbReference>
<dbReference type="FunFam" id="3.90.226.10:FF:000011">
    <property type="entry name" value="Fatty acid oxidation complex subunit alpha"/>
    <property type="match status" value="1"/>
</dbReference>
<keyword evidence="8" id="KW-0456">Lyase</keyword>
<organism evidence="13">
    <name type="scientific">Soboliphyme baturini</name>
    <dbReference type="NCBI Taxonomy" id="241478"/>
    <lineage>
        <taxon>Eukaryota</taxon>
        <taxon>Metazoa</taxon>
        <taxon>Ecdysozoa</taxon>
        <taxon>Nematoda</taxon>
        <taxon>Enoplea</taxon>
        <taxon>Dorylaimia</taxon>
        <taxon>Dioctophymatida</taxon>
        <taxon>Dioctophymatoidea</taxon>
        <taxon>Soboliphymatidae</taxon>
        <taxon>Soboliphyme</taxon>
    </lineage>
</organism>
<evidence type="ECO:0000256" key="9">
    <source>
        <dbReference type="ARBA" id="ARBA00023268"/>
    </source>
</evidence>
<dbReference type="GO" id="GO:0016509">
    <property type="term" value="F:long-chain (3S)-3-hydroxyacyl-CoA dehydrogenase (NAD+) activity"/>
    <property type="evidence" value="ECO:0007669"/>
    <property type="project" value="TreeGrafter"/>
</dbReference>
<dbReference type="WBParaSite" id="SBAD_0001074301-mRNA-1">
    <property type="protein sequence ID" value="SBAD_0001074301-mRNA-1"/>
    <property type="gene ID" value="SBAD_0001074301"/>
</dbReference>
<evidence type="ECO:0000256" key="3">
    <source>
        <dbReference type="ARBA" id="ARBA00008750"/>
    </source>
</evidence>
<comment type="similarity">
    <text evidence="2">In the central section; belongs to the 3-hydroxyacyl-CoA dehydrogenase family.</text>
</comment>
<keyword evidence="7" id="KW-0443">Lipid metabolism</keyword>
<comment type="pathway">
    <text evidence="1">Lipid metabolism; fatty acid beta-oxidation.</text>
</comment>
<dbReference type="PANTHER" id="PTHR43612">
    <property type="entry name" value="TRIFUNCTIONAL ENZYME SUBUNIT ALPHA"/>
    <property type="match status" value="1"/>
</dbReference>
<feature type="signal peptide" evidence="10">
    <location>
        <begin position="1"/>
        <end position="25"/>
    </location>
</feature>
<dbReference type="InterPro" id="IPR029045">
    <property type="entry name" value="ClpP/crotonase-like_dom_sf"/>
</dbReference>
<dbReference type="Pfam" id="PF00378">
    <property type="entry name" value="ECH_1"/>
    <property type="match status" value="1"/>
</dbReference>
<dbReference type="OrthoDB" id="5958943at2759"/>
<proteinExistence type="inferred from homology"/>
<evidence type="ECO:0000256" key="10">
    <source>
        <dbReference type="SAM" id="SignalP"/>
    </source>
</evidence>
<evidence type="ECO:0000256" key="7">
    <source>
        <dbReference type="ARBA" id="ARBA00023098"/>
    </source>
</evidence>
<dbReference type="GO" id="GO:0004300">
    <property type="term" value="F:enoyl-CoA hydratase activity"/>
    <property type="evidence" value="ECO:0007669"/>
    <property type="project" value="UniProtKB-EC"/>
</dbReference>
<evidence type="ECO:0000256" key="1">
    <source>
        <dbReference type="ARBA" id="ARBA00005005"/>
    </source>
</evidence>
<evidence type="ECO:0000256" key="4">
    <source>
        <dbReference type="ARBA" id="ARBA00012076"/>
    </source>
</evidence>
<reference evidence="13" key="1">
    <citation type="submission" date="2016-06" db="UniProtKB">
        <authorList>
            <consortium name="WormBaseParasite"/>
        </authorList>
    </citation>
    <scope>IDENTIFICATION</scope>
</reference>
<evidence type="ECO:0000256" key="2">
    <source>
        <dbReference type="ARBA" id="ARBA00007005"/>
    </source>
</evidence>
<dbReference type="Gene3D" id="3.90.226.10">
    <property type="entry name" value="2-enoyl-CoA Hydratase, Chain A, domain 1"/>
    <property type="match status" value="1"/>
</dbReference>
<evidence type="ECO:0000256" key="5">
    <source>
        <dbReference type="ARBA" id="ARBA00022832"/>
    </source>
</evidence>
<dbReference type="InterPro" id="IPR050136">
    <property type="entry name" value="FA_oxidation_alpha_subunit"/>
</dbReference>
<dbReference type="GO" id="GO:0016507">
    <property type="term" value="C:mitochondrial fatty acid beta-oxidation multienzyme complex"/>
    <property type="evidence" value="ECO:0007669"/>
    <property type="project" value="TreeGrafter"/>
</dbReference>
<protein>
    <recommendedName>
        <fullName evidence="4">enoyl-CoA hydratase</fullName>
        <ecNumber evidence="4">4.2.1.17</ecNumber>
    </recommendedName>
</protein>
<keyword evidence="6" id="KW-0520">NAD</keyword>
<comment type="similarity">
    <text evidence="3">In the N-terminal section; belongs to the enoyl-CoA hydratase/isomerase family.</text>
</comment>
<evidence type="ECO:0000313" key="12">
    <source>
        <dbReference type="Proteomes" id="UP000270296"/>
    </source>
</evidence>
<dbReference type="CDD" id="cd06558">
    <property type="entry name" value="crotonase-like"/>
    <property type="match status" value="1"/>
</dbReference>
<evidence type="ECO:0000256" key="8">
    <source>
        <dbReference type="ARBA" id="ARBA00023239"/>
    </source>
</evidence>
<dbReference type="GO" id="GO:0006635">
    <property type="term" value="P:fatty acid beta-oxidation"/>
    <property type="evidence" value="ECO:0007669"/>
    <property type="project" value="TreeGrafter"/>
</dbReference>
<evidence type="ECO:0000256" key="6">
    <source>
        <dbReference type="ARBA" id="ARBA00023027"/>
    </source>
</evidence>